<dbReference type="GeneID" id="30966339"/>
<organism evidence="1 2">
    <name type="scientific">Ascoidea rubescens DSM 1968</name>
    <dbReference type="NCBI Taxonomy" id="1344418"/>
    <lineage>
        <taxon>Eukaryota</taxon>
        <taxon>Fungi</taxon>
        <taxon>Dikarya</taxon>
        <taxon>Ascomycota</taxon>
        <taxon>Saccharomycotina</taxon>
        <taxon>Saccharomycetes</taxon>
        <taxon>Ascoideaceae</taxon>
        <taxon>Ascoidea</taxon>
    </lineage>
</organism>
<keyword evidence="2" id="KW-1185">Reference proteome</keyword>
<dbReference type="InParanoid" id="A0A1D2VN86"/>
<reference evidence="2" key="1">
    <citation type="submission" date="2016-05" db="EMBL/GenBank/DDBJ databases">
        <title>Comparative genomics of biotechnologically important yeasts.</title>
        <authorList>
            <consortium name="DOE Joint Genome Institute"/>
            <person name="Riley R."/>
            <person name="Haridas S."/>
            <person name="Wolfe K.H."/>
            <person name="Lopes M.R."/>
            <person name="Hittinger C.T."/>
            <person name="Goker M."/>
            <person name="Salamov A."/>
            <person name="Wisecaver J."/>
            <person name="Long T.M."/>
            <person name="Aerts A.L."/>
            <person name="Barry K."/>
            <person name="Choi C."/>
            <person name="Clum A."/>
            <person name="Coughlan A.Y."/>
            <person name="Deshpande S."/>
            <person name="Douglass A.P."/>
            <person name="Hanson S.J."/>
            <person name="Klenk H.-P."/>
            <person name="Labutti K."/>
            <person name="Lapidus A."/>
            <person name="Lindquist E."/>
            <person name="Lipzen A."/>
            <person name="Meier-Kolthoff J.P."/>
            <person name="Ohm R.A."/>
            <person name="Otillar R.P."/>
            <person name="Pangilinan J."/>
            <person name="Peng Y."/>
            <person name="Rokas A."/>
            <person name="Rosa C.A."/>
            <person name="Scheuner C."/>
            <person name="Sibirny A.A."/>
            <person name="Slot J.C."/>
            <person name="Stielow J.B."/>
            <person name="Sun H."/>
            <person name="Kurtzman C.P."/>
            <person name="Blackwell M."/>
            <person name="Grigoriev I.V."/>
            <person name="Jeffries T.W."/>
        </authorList>
    </citation>
    <scope>NUCLEOTIDE SEQUENCE [LARGE SCALE GENOMIC DNA]</scope>
    <source>
        <strain evidence="2">DSM 1968</strain>
    </source>
</reference>
<evidence type="ECO:0000313" key="2">
    <source>
        <dbReference type="Proteomes" id="UP000095038"/>
    </source>
</evidence>
<gene>
    <name evidence="1" type="ORF">ASCRUDRAFT_74477</name>
</gene>
<dbReference type="Proteomes" id="UP000095038">
    <property type="component" value="Unassembled WGS sequence"/>
</dbReference>
<evidence type="ECO:0000313" key="1">
    <source>
        <dbReference type="EMBL" id="ODV63081.1"/>
    </source>
</evidence>
<proteinExistence type="predicted"/>
<protein>
    <submittedName>
        <fullName evidence="1">Uncharacterized protein</fullName>
    </submittedName>
</protein>
<sequence length="412" mass="46759">MASLPKQLQSKFIDNDDGYTLDKTKIINNGDDSIMDSMNDVGNMSNKINPTTTDLNDLIGNSNLNHASVPRYSTTKPLNFYSQQFIDSQSLDPHFQTIYNNYTYFPDGIDNQLDNYNRNSAQSFNDKYSFNYSTAPNISDAIACDNSNNYVSGDYYDNYDNTDIYNNDGHINGLYNYNDALYKTSDEQIKEVVMSSIQMAYDNDAALTSEFSLYQYSYCGINNPNNPIYVDTNNKGICGDQIDQHLDINNLNTGNYIGLCKNSNITGDEALKNNFKFQFDIIEDQNGNISYGDLLSSSQMEKSPFESELDNFVDTYPYSNSKDWIDNPNNDGSIYAGYDDANDRCNCNEIKHGNKYVTDMQTTESFQNKQINEEVNNSKKDVSYSDFASTCLNSDRDLEEALMSMGNRQIYS</sequence>
<dbReference type="RefSeq" id="XP_020049388.1">
    <property type="nucleotide sequence ID" value="XM_020192703.1"/>
</dbReference>
<name>A0A1D2VN86_9ASCO</name>
<accession>A0A1D2VN86</accession>
<dbReference type="EMBL" id="KV454476">
    <property type="protein sequence ID" value="ODV63081.1"/>
    <property type="molecule type" value="Genomic_DNA"/>
</dbReference>
<dbReference type="AlphaFoldDB" id="A0A1D2VN86"/>